<name>A0A6G1EGN7_9ORYZ</name>
<dbReference type="EMBL" id="SPHZ02000003">
    <property type="protein sequence ID" value="KAF0923123.1"/>
    <property type="molecule type" value="Genomic_DNA"/>
</dbReference>
<dbReference type="AlphaFoldDB" id="A0A6G1EGN7"/>
<evidence type="ECO:0008006" key="4">
    <source>
        <dbReference type="Google" id="ProtNLM"/>
    </source>
</evidence>
<evidence type="ECO:0000256" key="1">
    <source>
        <dbReference type="SAM" id="MobiDB-lite"/>
    </source>
</evidence>
<reference evidence="2 3" key="1">
    <citation type="submission" date="2019-11" db="EMBL/GenBank/DDBJ databases">
        <title>Whole genome sequence of Oryza granulata.</title>
        <authorList>
            <person name="Li W."/>
        </authorList>
    </citation>
    <scope>NUCLEOTIDE SEQUENCE [LARGE SCALE GENOMIC DNA]</scope>
    <source>
        <strain evidence="3">cv. Menghai</strain>
        <tissue evidence="2">Leaf</tissue>
    </source>
</reference>
<keyword evidence="3" id="KW-1185">Reference proteome</keyword>
<accession>A0A6G1EGN7</accession>
<feature type="compositionally biased region" description="Basic and acidic residues" evidence="1">
    <location>
        <begin position="53"/>
        <end position="63"/>
    </location>
</feature>
<sequence length="94" mass="10495">MAHGKRCGQGLGTVGGGAEEETMMAGLMTRWQHGGKTTRRRRRPISEVATTAIDRDTAERPRWEEEDVTDGNLGLTGGTGSRRRQRRRNDDDQQ</sequence>
<gene>
    <name evidence="2" type="ORF">E2562_003344</name>
</gene>
<evidence type="ECO:0000313" key="2">
    <source>
        <dbReference type="EMBL" id="KAF0923123.1"/>
    </source>
</evidence>
<organism evidence="2 3">
    <name type="scientific">Oryza meyeriana var. granulata</name>
    <dbReference type="NCBI Taxonomy" id="110450"/>
    <lineage>
        <taxon>Eukaryota</taxon>
        <taxon>Viridiplantae</taxon>
        <taxon>Streptophyta</taxon>
        <taxon>Embryophyta</taxon>
        <taxon>Tracheophyta</taxon>
        <taxon>Spermatophyta</taxon>
        <taxon>Magnoliopsida</taxon>
        <taxon>Liliopsida</taxon>
        <taxon>Poales</taxon>
        <taxon>Poaceae</taxon>
        <taxon>BOP clade</taxon>
        <taxon>Oryzoideae</taxon>
        <taxon>Oryzeae</taxon>
        <taxon>Oryzinae</taxon>
        <taxon>Oryza</taxon>
        <taxon>Oryza meyeriana</taxon>
    </lineage>
</organism>
<evidence type="ECO:0000313" key="3">
    <source>
        <dbReference type="Proteomes" id="UP000479710"/>
    </source>
</evidence>
<dbReference type="Proteomes" id="UP000479710">
    <property type="component" value="Unassembled WGS sequence"/>
</dbReference>
<comment type="caution">
    <text evidence="2">The sequence shown here is derived from an EMBL/GenBank/DDBJ whole genome shotgun (WGS) entry which is preliminary data.</text>
</comment>
<proteinExistence type="predicted"/>
<protein>
    <recommendedName>
        <fullName evidence="4">DUF834 domain-containing protein</fullName>
    </recommendedName>
</protein>
<feature type="region of interest" description="Disordered" evidence="1">
    <location>
        <begin position="30"/>
        <end position="94"/>
    </location>
</feature>